<comment type="caution">
    <text evidence="2">The sequence shown here is derived from an EMBL/GenBank/DDBJ whole genome shotgun (WGS) entry which is preliminary data.</text>
</comment>
<evidence type="ECO:0000313" key="3">
    <source>
        <dbReference type="Proteomes" id="UP000814385"/>
    </source>
</evidence>
<gene>
    <name evidence="2" type="ORF">HOP52_12720</name>
</gene>
<dbReference type="PANTHER" id="PTHR40031">
    <property type="entry name" value="HYPOTHETICAL MEMBRANE SPANNING PROTEIN"/>
    <property type="match status" value="1"/>
</dbReference>
<dbReference type="EMBL" id="JABFUC010000009">
    <property type="protein sequence ID" value="MCG6658616.1"/>
    <property type="molecule type" value="Genomic_DNA"/>
</dbReference>
<dbReference type="Proteomes" id="UP000814385">
    <property type="component" value="Unassembled WGS sequence"/>
</dbReference>
<feature type="transmembrane region" description="Helical" evidence="1">
    <location>
        <begin position="155"/>
        <end position="173"/>
    </location>
</feature>
<accession>A0ABS9PAD7</accession>
<dbReference type="RefSeq" id="WP_238977760.1">
    <property type="nucleotide sequence ID" value="NZ_JABFUC010000009.1"/>
</dbReference>
<reference evidence="2 3" key="1">
    <citation type="submission" date="2020-05" db="EMBL/GenBank/DDBJ databases">
        <title>Comparative genomic analysis of denitrifying bacteria from Halomonas genus.</title>
        <authorList>
            <person name="Wang L."/>
            <person name="Shao Z."/>
        </authorList>
    </citation>
    <scope>NUCLEOTIDE SEQUENCE [LARGE SCALE GENOMIC DNA]</scope>
    <source>
        <strain evidence="2 3">A4</strain>
    </source>
</reference>
<feature type="transmembrane region" description="Helical" evidence="1">
    <location>
        <begin position="57"/>
        <end position="75"/>
    </location>
</feature>
<dbReference type="Pfam" id="PF04307">
    <property type="entry name" value="YdjM"/>
    <property type="match status" value="1"/>
</dbReference>
<keyword evidence="1" id="KW-0472">Membrane</keyword>
<keyword evidence="1" id="KW-1133">Transmembrane helix</keyword>
<feature type="transmembrane region" description="Helical" evidence="1">
    <location>
        <begin position="87"/>
        <end position="104"/>
    </location>
</feature>
<keyword evidence="1" id="KW-0812">Transmembrane</keyword>
<sequence>MDPVTHGVLGGAIGGTLLGRRLGHKAVLLGALLAMSPDLDVVLDYGDAVANVTEHRGFSHSLFVLTGLGTLFALLARRFAPARDIPLGHWWVFFVLCLVTHPLLDALTTYGTQLWWPLDVRPSAYPIVFIIDPLYTLPLLVGVGVALVTGNGRRGPAWGLALSCAYLVFAFGAKQLVEQRLEPLLAEHGLQDAPRVVQPTPFNTLLWRATVMDGNLHHEALIGIFDGATPPRLETYTRGAALEPAALATEPGQRLVWFAGPFLRYEAVEIDGRETLTATDLRLGFPGFHPFVFTLATREAGEWQPLAVTEQLDSPYRADEERLTALPRLIQRIRSPEPMLCTSEFVDDRWVVEVPEPC</sequence>
<evidence type="ECO:0000313" key="2">
    <source>
        <dbReference type="EMBL" id="MCG6658616.1"/>
    </source>
</evidence>
<name>A0ABS9PAD7_9GAMM</name>
<dbReference type="GO" id="GO:0016787">
    <property type="term" value="F:hydrolase activity"/>
    <property type="evidence" value="ECO:0007669"/>
    <property type="project" value="UniProtKB-KW"/>
</dbReference>
<keyword evidence="3" id="KW-1185">Reference proteome</keyword>
<organism evidence="2 3">
    <name type="scientific">Billgrantia campisalis</name>
    <dbReference type="NCBI Taxonomy" id="74661"/>
    <lineage>
        <taxon>Bacteria</taxon>
        <taxon>Pseudomonadati</taxon>
        <taxon>Pseudomonadota</taxon>
        <taxon>Gammaproteobacteria</taxon>
        <taxon>Oceanospirillales</taxon>
        <taxon>Halomonadaceae</taxon>
        <taxon>Billgrantia</taxon>
    </lineage>
</organism>
<evidence type="ECO:0000256" key="1">
    <source>
        <dbReference type="SAM" id="Phobius"/>
    </source>
</evidence>
<dbReference type="InterPro" id="IPR053170">
    <property type="entry name" value="Transcription_regulator"/>
</dbReference>
<feature type="transmembrane region" description="Helical" evidence="1">
    <location>
        <begin position="124"/>
        <end position="148"/>
    </location>
</feature>
<proteinExistence type="predicted"/>
<keyword evidence="2" id="KW-0378">Hydrolase</keyword>
<protein>
    <submittedName>
        <fullName evidence="2">Metal-dependent hydrolase</fullName>
    </submittedName>
</protein>
<dbReference type="InterPro" id="IPR007404">
    <property type="entry name" value="YdjM-like"/>
</dbReference>
<dbReference type="PANTHER" id="PTHR40031:SF1">
    <property type="entry name" value="MEMBRANE-BOUND METAL-DEPENDENT HYDROLASE"/>
    <property type="match status" value="1"/>
</dbReference>